<dbReference type="InterPro" id="IPR053041">
    <property type="entry name" value="Transglut-like_Superfamily_Mod"/>
</dbReference>
<protein>
    <submittedName>
        <fullName evidence="1">Uncharacterized protein</fullName>
    </submittedName>
</protein>
<reference evidence="1 2" key="1">
    <citation type="journal article" date="2023" name="Sci. Data">
        <title>Genome assembly of the Korean intertidal mud-creeper Batillaria attramentaria.</title>
        <authorList>
            <person name="Patra A.K."/>
            <person name="Ho P.T."/>
            <person name="Jun S."/>
            <person name="Lee S.J."/>
            <person name="Kim Y."/>
            <person name="Won Y.J."/>
        </authorList>
    </citation>
    <scope>NUCLEOTIDE SEQUENCE [LARGE SCALE GENOMIC DNA]</scope>
    <source>
        <strain evidence="1">Wonlab-2016</strain>
    </source>
</reference>
<dbReference type="PANTHER" id="PTHR47020">
    <property type="entry name" value="HILLARIN"/>
    <property type="match status" value="1"/>
</dbReference>
<keyword evidence="2" id="KW-1185">Reference proteome</keyword>
<sequence length="209" mass="23767">MSTEVQQFLTEVGNLPEDKPDTSEGLGQKLEFKQINLELSSHPGASFTVDDNEAEIKIKTPNPIKTTFKLLYKGFYKFYIFALPASDPGNSYPCVFTYLIEVTNVAKDVCCYPKQYSPWPSKGCLLYSPLCLDPGQPMDHVQFKVYVPSAKRVAVKAGDEWTHLDKCEDDIWQGKVYLEHYRGKNVPVRINAGWDEESSTYESLLEYTI</sequence>
<dbReference type="PANTHER" id="PTHR47020:SF1">
    <property type="entry name" value="HILLARIN"/>
    <property type="match status" value="1"/>
</dbReference>
<dbReference type="Proteomes" id="UP001519460">
    <property type="component" value="Unassembled WGS sequence"/>
</dbReference>
<dbReference type="EMBL" id="JACVVK020000081">
    <property type="protein sequence ID" value="KAK7494673.1"/>
    <property type="molecule type" value="Genomic_DNA"/>
</dbReference>
<organism evidence="1 2">
    <name type="scientific">Batillaria attramentaria</name>
    <dbReference type="NCBI Taxonomy" id="370345"/>
    <lineage>
        <taxon>Eukaryota</taxon>
        <taxon>Metazoa</taxon>
        <taxon>Spiralia</taxon>
        <taxon>Lophotrochozoa</taxon>
        <taxon>Mollusca</taxon>
        <taxon>Gastropoda</taxon>
        <taxon>Caenogastropoda</taxon>
        <taxon>Sorbeoconcha</taxon>
        <taxon>Cerithioidea</taxon>
        <taxon>Batillariidae</taxon>
        <taxon>Batillaria</taxon>
    </lineage>
</organism>
<name>A0ABD0L618_9CAEN</name>
<comment type="caution">
    <text evidence="1">The sequence shown here is derived from an EMBL/GenBank/DDBJ whole genome shotgun (WGS) entry which is preliminary data.</text>
</comment>
<gene>
    <name evidence="1" type="ORF">BaRGS_00014071</name>
</gene>
<evidence type="ECO:0000313" key="1">
    <source>
        <dbReference type="EMBL" id="KAK7494673.1"/>
    </source>
</evidence>
<evidence type="ECO:0000313" key="2">
    <source>
        <dbReference type="Proteomes" id="UP001519460"/>
    </source>
</evidence>
<accession>A0ABD0L618</accession>
<dbReference type="AlphaFoldDB" id="A0ABD0L618"/>
<proteinExistence type="predicted"/>